<name>A0AAV5P299_9VIBR</name>
<feature type="transmembrane region" description="Helical" evidence="1">
    <location>
        <begin position="12"/>
        <end position="32"/>
    </location>
</feature>
<feature type="transmembrane region" description="Helical" evidence="1">
    <location>
        <begin position="163"/>
        <end position="180"/>
    </location>
</feature>
<organism evidence="2 3">
    <name type="scientific">Vibrio penaeicida</name>
    <dbReference type="NCBI Taxonomy" id="104609"/>
    <lineage>
        <taxon>Bacteria</taxon>
        <taxon>Pseudomonadati</taxon>
        <taxon>Pseudomonadota</taxon>
        <taxon>Gammaproteobacteria</taxon>
        <taxon>Vibrionales</taxon>
        <taxon>Vibrionaceae</taxon>
        <taxon>Vibrio</taxon>
    </lineage>
</organism>
<feature type="transmembrane region" description="Helical" evidence="1">
    <location>
        <begin position="141"/>
        <end position="157"/>
    </location>
</feature>
<comment type="caution">
    <text evidence="2">The sequence shown here is derived from an EMBL/GenBank/DDBJ whole genome shotgun (WGS) entry which is preliminary data.</text>
</comment>
<feature type="transmembrane region" description="Helical" evidence="1">
    <location>
        <begin position="56"/>
        <end position="77"/>
    </location>
</feature>
<evidence type="ECO:0000256" key="1">
    <source>
        <dbReference type="SAM" id="Phobius"/>
    </source>
</evidence>
<sequence length="305" mass="34170">MNQVKNTSTDESRGIMASIMASVGFAMMPAYVTFQPEITGIPTDFGMGNWLAGQRILWGSILLLFGLALFGRLPTFWSFFSQWRLWPRYMLSAILIAPQLWVFVWAPLQGETLSVALGYFCLPLTLAAVAHFVYKESITRKQLIACAFAACGVAYAYAMADGVSWIVFLICFGYPMYFMFRRKYKISSDMSFSLENVFLLPFAIIGMALTYPIESWGAIAPSAWLYYLGLAFTGIIPIILFFYASQLLPMTLFGLLGYLEPVLVFCVALVLGERIALIQWPTYLAIMVALAIVALEQLKLRRSLG</sequence>
<protein>
    <submittedName>
        <fullName evidence="2">Chemotaxis protein</fullName>
    </submittedName>
</protein>
<feature type="transmembrane region" description="Helical" evidence="1">
    <location>
        <begin position="89"/>
        <end position="108"/>
    </location>
</feature>
<keyword evidence="1" id="KW-0812">Transmembrane</keyword>
<dbReference type="SUPFAM" id="SSF103481">
    <property type="entry name" value="Multidrug resistance efflux transporter EmrE"/>
    <property type="match status" value="1"/>
</dbReference>
<feature type="transmembrane region" description="Helical" evidence="1">
    <location>
        <begin position="251"/>
        <end position="271"/>
    </location>
</feature>
<dbReference type="EMBL" id="BSNX01000075">
    <property type="protein sequence ID" value="GLQ76428.1"/>
    <property type="molecule type" value="Genomic_DNA"/>
</dbReference>
<dbReference type="Proteomes" id="UP001156690">
    <property type="component" value="Unassembled WGS sequence"/>
</dbReference>
<feature type="transmembrane region" description="Helical" evidence="1">
    <location>
        <begin position="277"/>
        <end position="295"/>
    </location>
</feature>
<dbReference type="InterPro" id="IPR037185">
    <property type="entry name" value="EmrE-like"/>
</dbReference>
<keyword evidence="1" id="KW-0472">Membrane</keyword>
<feature type="transmembrane region" description="Helical" evidence="1">
    <location>
        <begin position="114"/>
        <end position="134"/>
    </location>
</feature>
<keyword evidence="1" id="KW-1133">Transmembrane helix</keyword>
<feature type="transmembrane region" description="Helical" evidence="1">
    <location>
        <begin position="225"/>
        <end position="244"/>
    </location>
</feature>
<keyword evidence="3" id="KW-1185">Reference proteome</keyword>
<proteinExistence type="predicted"/>
<dbReference type="AlphaFoldDB" id="A0AAV5P299"/>
<accession>A0AAV5P299</accession>
<evidence type="ECO:0000313" key="3">
    <source>
        <dbReference type="Proteomes" id="UP001156690"/>
    </source>
</evidence>
<gene>
    <name evidence="2" type="ORF">GCM10007932_57910</name>
</gene>
<evidence type="ECO:0000313" key="2">
    <source>
        <dbReference type="EMBL" id="GLQ76428.1"/>
    </source>
</evidence>
<reference evidence="3" key="1">
    <citation type="journal article" date="2019" name="Int. J. Syst. Evol. Microbiol.">
        <title>The Global Catalogue of Microorganisms (GCM) 10K type strain sequencing project: providing services to taxonomists for standard genome sequencing and annotation.</title>
        <authorList>
            <consortium name="The Broad Institute Genomics Platform"/>
            <consortium name="The Broad Institute Genome Sequencing Center for Infectious Disease"/>
            <person name="Wu L."/>
            <person name="Ma J."/>
        </authorList>
    </citation>
    <scope>NUCLEOTIDE SEQUENCE [LARGE SCALE GENOMIC DNA]</scope>
    <source>
        <strain evidence="3">NBRC 15640</strain>
    </source>
</reference>
<feature type="transmembrane region" description="Helical" evidence="1">
    <location>
        <begin position="192"/>
        <end position="213"/>
    </location>
</feature>